<sequence>MADSRRCYAALLNGLARRNYFGEKELSNEVLKEQIYPKLSDEEFEHLVTKCTALIKSMVAVDMDFNQLEAFLTSQIKKADSGMNEERANAVRKFWKNQRNKIHDIQVQQTQWNSCLKQMSWRIDLKSQARHIEQIDKPTAIVELMVSNNSQTTDDENKKAKVFHFEMDDKKLDQVLSNLHEIKEQISNHSQQ</sequence>
<comment type="similarity">
    <text evidence="2">Belongs to the COMM domain-containing protein 1 family.</text>
</comment>
<evidence type="ECO:0000313" key="4">
    <source>
        <dbReference type="RefSeq" id="XP_029635357.1"/>
    </source>
</evidence>
<dbReference type="PANTHER" id="PTHR21199:SF1">
    <property type="entry name" value="COMM DOMAIN-CONTAINING PROTEIN 1"/>
    <property type="match status" value="1"/>
</dbReference>
<dbReference type="Pfam" id="PF07258">
    <property type="entry name" value="COMM_domain"/>
    <property type="match status" value="1"/>
</dbReference>
<dbReference type="GO" id="GO:1902306">
    <property type="term" value="P:negative regulation of sodium ion transmembrane transport"/>
    <property type="evidence" value="ECO:0007669"/>
    <property type="project" value="TreeGrafter"/>
</dbReference>
<dbReference type="KEGG" id="osn:115210775"/>
<dbReference type="GO" id="GO:0032434">
    <property type="term" value="P:regulation of proteasomal ubiquitin-dependent protein catabolic process"/>
    <property type="evidence" value="ECO:0007669"/>
    <property type="project" value="TreeGrafter"/>
</dbReference>
<dbReference type="GO" id="GO:2000009">
    <property type="term" value="P:negative regulation of protein localization to cell surface"/>
    <property type="evidence" value="ECO:0007669"/>
    <property type="project" value="TreeGrafter"/>
</dbReference>
<reference evidence="4" key="1">
    <citation type="submission" date="2025-08" db="UniProtKB">
        <authorList>
            <consortium name="RefSeq"/>
        </authorList>
    </citation>
    <scope>IDENTIFICATION</scope>
</reference>
<evidence type="ECO:0000256" key="2">
    <source>
        <dbReference type="ARBA" id="ARBA00093455"/>
    </source>
</evidence>
<proteinExistence type="inferred from homology"/>
<gene>
    <name evidence="4" type="primary">LOC115210775</name>
</gene>
<keyword evidence="3" id="KW-1185">Reference proteome</keyword>
<dbReference type="GO" id="GO:0005768">
    <property type="term" value="C:endosome"/>
    <property type="evidence" value="ECO:0007669"/>
    <property type="project" value="TreeGrafter"/>
</dbReference>
<dbReference type="PANTHER" id="PTHR21199">
    <property type="entry name" value="COMM DOMAIN-CONTAINING PROTEIN 1"/>
    <property type="match status" value="1"/>
</dbReference>
<evidence type="ECO:0000313" key="3">
    <source>
        <dbReference type="Proteomes" id="UP000515154"/>
    </source>
</evidence>
<accession>A0A6P7SAQ4</accession>
<dbReference type="InterPro" id="IPR033776">
    <property type="entry name" value="COMMD1_N"/>
</dbReference>
<dbReference type="PROSITE" id="PS51269">
    <property type="entry name" value="COMM"/>
    <property type="match status" value="1"/>
</dbReference>
<evidence type="ECO:0000256" key="1">
    <source>
        <dbReference type="ARBA" id="ARBA00016551"/>
    </source>
</evidence>
<dbReference type="Pfam" id="PF17221">
    <property type="entry name" value="COMMD1_N"/>
    <property type="match status" value="1"/>
</dbReference>
<dbReference type="Proteomes" id="UP000515154">
    <property type="component" value="Linkage group LG4"/>
</dbReference>
<dbReference type="GO" id="GO:0031398">
    <property type="term" value="P:positive regulation of protein ubiquitination"/>
    <property type="evidence" value="ECO:0007669"/>
    <property type="project" value="TreeGrafter"/>
</dbReference>
<dbReference type="InterPro" id="IPR017920">
    <property type="entry name" value="COMM"/>
</dbReference>
<dbReference type="InterPro" id="IPR037351">
    <property type="entry name" value="Murr1"/>
</dbReference>
<protein>
    <recommendedName>
        <fullName evidence="1">COMM domain-containing protein 1</fullName>
    </recommendedName>
</protein>
<dbReference type="GO" id="GO:0055070">
    <property type="term" value="P:copper ion homeostasis"/>
    <property type="evidence" value="ECO:0007669"/>
    <property type="project" value="InterPro"/>
</dbReference>
<dbReference type="AlphaFoldDB" id="A0A6P7SAQ4"/>
<name>A0A6P7SAQ4_9MOLL</name>
<dbReference type="RefSeq" id="XP_029635357.1">
    <property type="nucleotide sequence ID" value="XM_029779497.2"/>
</dbReference>
<organism evidence="3 4">
    <name type="scientific">Octopus sinensis</name>
    <name type="common">East Asian common octopus</name>
    <dbReference type="NCBI Taxonomy" id="2607531"/>
    <lineage>
        <taxon>Eukaryota</taxon>
        <taxon>Metazoa</taxon>
        <taxon>Spiralia</taxon>
        <taxon>Lophotrochozoa</taxon>
        <taxon>Mollusca</taxon>
        <taxon>Cephalopoda</taxon>
        <taxon>Coleoidea</taxon>
        <taxon>Octopodiformes</taxon>
        <taxon>Octopoda</taxon>
        <taxon>Incirrata</taxon>
        <taxon>Octopodidae</taxon>
        <taxon>Octopus</taxon>
    </lineage>
</organism>